<dbReference type="EMBL" id="MN740217">
    <property type="protein sequence ID" value="QHT94198.1"/>
    <property type="molecule type" value="Genomic_DNA"/>
</dbReference>
<evidence type="ECO:0000256" key="1">
    <source>
        <dbReference type="SAM" id="MobiDB-lite"/>
    </source>
</evidence>
<accession>A0A6C0ILX1</accession>
<sequence>MSFTRFHDDKHRIKKQVEESIYAADYFINTPGPGVDLPYMEDAHIRLQKWGGNLRNNSTNIENDLRGITRRLNKDELTHEYKKTEPVSSQMNYKSQQPITDESRASHPAWMYKDLEQPRWEHPMLNPQNNWEKPFDDNVHSRILEKDFHRPSIPVVENADNFYLSTRSMCLGGSNDKICPGTLYRNNIQ</sequence>
<name>A0A6C0ILX1_9ZZZZ</name>
<protein>
    <submittedName>
        <fullName evidence="2">Uncharacterized protein</fullName>
    </submittedName>
</protein>
<feature type="region of interest" description="Disordered" evidence="1">
    <location>
        <begin position="84"/>
        <end position="104"/>
    </location>
</feature>
<dbReference type="AlphaFoldDB" id="A0A6C0ILX1"/>
<feature type="compositionally biased region" description="Polar residues" evidence="1">
    <location>
        <begin position="86"/>
        <end position="100"/>
    </location>
</feature>
<reference evidence="2" key="1">
    <citation type="journal article" date="2020" name="Nature">
        <title>Giant virus diversity and host interactions through global metagenomics.</title>
        <authorList>
            <person name="Schulz F."/>
            <person name="Roux S."/>
            <person name="Paez-Espino D."/>
            <person name="Jungbluth S."/>
            <person name="Walsh D.A."/>
            <person name="Denef V.J."/>
            <person name="McMahon K.D."/>
            <person name="Konstantinidis K.T."/>
            <person name="Eloe-Fadrosh E.A."/>
            <person name="Kyrpides N.C."/>
            <person name="Woyke T."/>
        </authorList>
    </citation>
    <scope>NUCLEOTIDE SEQUENCE</scope>
    <source>
        <strain evidence="2">GVMAG-M-3300024258-28</strain>
    </source>
</reference>
<organism evidence="2">
    <name type="scientific">viral metagenome</name>
    <dbReference type="NCBI Taxonomy" id="1070528"/>
    <lineage>
        <taxon>unclassified sequences</taxon>
        <taxon>metagenomes</taxon>
        <taxon>organismal metagenomes</taxon>
    </lineage>
</organism>
<evidence type="ECO:0000313" key="2">
    <source>
        <dbReference type="EMBL" id="QHT94198.1"/>
    </source>
</evidence>
<proteinExistence type="predicted"/>